<dbReference type="Gene3D" id="1.10.1470.10">
    <property type="entry name" value="YjbJ"/>
    <property type="match status" value="1"/>
</dbReference>
<feature type="compositionally biased region" description="Basic and acidic residues" evidence="1">
    <location>
        <begin position="93"/>
        <end position="119"/>
    </location>
</feature>
<protein>
    <recommendedName>
        <fullName evidence="4">CsbD-like domain-containing protein</fullName>
    </recommendedName>
</protein>
<dbReference type="InterPro" id="IPR036629">
    <property type="entry name" value="YjbJ_sf"/>
</dbReference>
<feature type="compositionally biased region" description="Low complexity" evidence="1">
    <location>
        <begin position="65"/>
        <end position="76"/>
    </location>
</feature>
<dbReference type="EMBL" id="JANBTW010000016">
    <property type="protein sequence ID" value="KAJ2678919.1"/>
    <property type="molecule type" value="Genomic_DNA"/>
</dbReference>
<organism evidence="2 3">
    <name type="scientific">Coemansia spiralis</name>
    <dbReference type="NCBI Taxonomy" id="417178"/>
    <lineage>
        <taxon>Eukaryota</taxon>
        <taxon>Fungi</taxon>
        <taxon>Fungi incertae sedis</taxon>
        <taxon>Zoopagomycota</taxon>
        <taxon>Kickxellomycotina</taxon>
        <taxon>Kickxellomycetes</taxon>
        <taxon>Kickxellales</taxon>
        <taxon>Kickxellaceae</taxon>
        <taxon>Coemansia</taxon>
    </lineage>
</organism>
<evidence type="ECO:0008006" key="4">
    <source>
        <dbReference type="Google" id="ProtNLM"/>
    </source>
</evidence>
<proteinExistence type="predicted"/>
<dbReference type="AlphaFoldDB" id="A0A9W8GBK7"/>
<feature type="compositionally biased region" description="Low complexity" evidence="1">
    <location>
        <begin position="34"/>
        <end position="44"/>
    </location>
</feature>
<gene>
    <name evidence="2" type="ORF">GGI25_001908</name>
</gene>
<feature type="compositionally biased region" description="Basic and acidic residues" evidence="1">
    <location>
        <begin position="23"/>
        <end position="33"/>
    </location>
</feature>
<name>A0A9W8GBK7_9FUNG</name>
<dbReference type="Proteomes" id="UP001151518">
    <property type="component" value="Unassembled WGS sequence"/>
</dbReference>
<feature type="region of interest" description="Disordered" evidence="1">
    <location>
        <begin position="22"/>
        <end position="126"/>
    </location>
</feature>
<dbReference type="SUPFAM" id="SSF69047">
    <property type="entry name" value="Hypothetical protein YjbJ"/>
    <property type="match status" value="1"/>
</dbReference>
<evidence type="ECO:0000313" key="2">
    <source>
        <dbReference type="EMBL" id="KAJ2678919.1"/>
    </source>
</evidence>
<evidence type="ECO:0000256" key="1">
    <source>
        <dbReference type="SAM" id="MobiDB-lite"/>
    </source>
</evidence>
<evidence type="ECO:0000313" key="3">
    <source>
        <dbReference type="Proteomes" id="UP001151518"/>
    </source>
</evidence>
<feature type="compositionally biased region" description="Basic and acidic residues" evidence="1">
    <location>
        <begin position="46"/>
        <end position="58"/>
    </location>
</feature>
<sequence>MENIVNKTTGILKENVGYVIGNERMEREGHDQRAQAVGQQQLDQQEQERQQKINEAKNDPNLNRAGGATQEAGGAAKETLGKILGNESMQAEGHNDRVQGKGEQKIYGDKAKQEAEAQRQKQQQQQ</sequence>
<dbReference type="OrthoDB" id="9999611at2759"/>
<accession>A0A9W8GBK7</accession>
<comment type="caution">
    <text evidence="2">The sequence shown here is derived from an EMBL/GenBank/DDBJ whole genome shotgun (WGS) entry which is preliminary data.</text>
</comment>
<reference evidence="2" key="1">
    <citation type="submission" date="2022-07" db="EMBL/GenBank/DDBJ databases">
        <title>Phylogenomic reconstructions and comparative analyses of Kickxellomycotina fungi.</title>
        <authorList>
            <person name="Reynolds N.K."/>
            <person name="Stajich J.E."/>
            <person name="Barry K."/>
            <person name="Grigoriev I.V."/>
            <person name="Crous P."/>
            <person name="Smith M.E."/>
        </authorList>
    </citation>
    <scope>NUCLEOTIDE SEQUENCE</scope>
    <source>
        <strain evidence="2">NRRL 3115</strain>
    </source>
</reference>